<sequence length="313" mass="34104">MVLTVVGLAVRQDVEEWWSARQACGGAVPREVVDARKPDDARLLPAEEKLIEETGWYRCDLRYEEPDGSRDQVLHVVATTDRDEQDEILRYTFDDNEGWILGRQVPEGLPGILQVNDTLQLLIDCPALPEDAEGRPRKLLVRSGIGAWSGESAPPELVESAVSLANGASRKLGCGAEALKLPAGKVYYKPRPLSLKEAAATPCEWTARADLPAGARVSISGTRTSHAVRCDLHWGDDLRYAKVKLAAFYGDWGKSLRYDDEGKRLPGTVTARCAGEAATFKATRAASGSGVTAKQLRAWTESFAGAELKQRGC</sequence>
<comment type="caution">
    <text evidence="1">The sequence shown here is derived from an EMBL/GenBank/DDBJ whole genome shotgun (WGS) entry which is preliminary data.</text>
</comment>
<keyword evidence="2" id="KW-1185">Reference proteome</keyword>
<dbReference type="EMBL" id="JASCIQ010000005">
    <property type="protein sequence ID" value="MDI3403431.1"/>
    <property type="molecule type" value="Genomic_DNA"/>
</dbReference>
<proteinExistence type="predicted"/>
<organism evidence="1 2">
    <name type="scientific">Streptomyces cavernicola</name>
    <dbReference type="NCBI Taxonomy" id="3043613"/>
    <lineage>
        <taxon>Bacteria</taxon>
        <taxon>Bacillati</taxon>
        <taxon>Actinomycetota</taxon>
        <taxon>Actinomycetes</taxon>
        <taxon>Kitasatosporales</taxon>
        <taxon>Streptomycetaceae</taxon>
        <taxon>Streptomyces</taxon>
    </lineage>
</organism>
<evidence type="ECO:0000313" key="1">
    <source>
        <dbReference type="EMBL" id="MDI3403431.1"/>
    </source>
</evidence>
<protein>
    <submittedName>
        <fullName evidence="1">Uncharacterized protein</fullName>
    </submittedName>
</protein>
<reference evidence="1 2" key="1">
    <citation type="submission" date="2023-05" db="EMBL/GenBank/DDBJ databases">
        <title>Draft genome sequence of Streptomyces sp. B-S-A6 isolated from a cave soil in Thailand.</title>
        <authorList>
            <person name="Chamroensaksri N."/>
            <person name="Muangham S."/>
        </authorList>
    </citation>
    <scope>NUCLEOTIDE SEQUENCE [LARGE SCALE GENOMIC DNA]</scope>
    <source>
        <strain evidence="1 2">B-S-A6</strain>
    </source>
</reference>
<dbReference type="RefSeq" id="WP_282541386.1">
    <property type="nucleotide sequence ID" value="NZ_JASCIQ010000005.1"/>
</dbReference>
<accession>A0ABT6S5R4</accession>
<dbReference type="Proteomes" id="UP001223978">
    <property type="component" value="Unassembled WGS sequence"/>
</dbReference>
<gene>
    <name evidence="1" type="ORF">QIS96_06270</name>
</gene>
<evidence type="ECO:0000313" key="2">
    <source>
        <dbReference type="Proteomes" id="UP001223978"/>
    </source>
</evidence>
<name>A0ABT6S5R4_9ACTN</name>